<dbReference type="EMBL" id="LR797154">
    <property type="protein sequence ID" value="CAB4190079.1"/>
    <property type="molecule type" value="Genomic_DNA"/>
</dbReference>
<name>A0A6J5RQV5_9CAUD</name>
<dbReference type="InterPro" id="IPR010260">
    <property type="entry name" value="AlpA"/>
</dbReference>
<evidence type="ECO:0000313" key="3">
    <source>
        <dbReference type="EMBL" id="CAB4181381.1"/>
    </source>
</evidence>
<organism evidence="5">
    <name type="scientific">uncultured Caudovirales phage</name>
    <dbReference type="NCBI Taxonomy" id="2100421"/>
    <lineage>
        <taxon>Viruses</taxon>
        <taxon>Duplodnaviria</taxon>
        <taxon>Heunggongvirae</taxon>
        <taxon>Uroviricota</taxon>
        <taxon>Caudoviricetes</taxon>
        <taxon>Peduoviridae</taxon>
        <taxon>Maltschvirus</taxon>
        <taxon>Maltschvirus maltsch</taxon>
    </lineage>
</organism>
<evidence type="ECO:0000313" key="7">
    <source>
        <dbReference type="EMBL" id="CAB5226626.1"/>
    </source>
</evidence>
<dbReference type="EMBL" id="LR797241">
    <property type="protein sequence ID" value="CAB4196068.1"/>
    <property type="molecule type" value="Genomic_DNA"/>
</dbReference>
<proteinExistence type="predicted"/>
<gene>
    <name evidence="3" type="ORF">UFOVP1064_30</name>
    <name evidence="4" type="ORF">UFOVP1197_33</name>
    <name evidence="5" type="ORF">UFOVP1294_57</name>
    <name evidence="6" type="ORF">UFOVP1412_60</name>
    <name evidence="7" type="ORF">UFOVP1515_11</name>
    <name evidence="1" type="ORF">UFOVP659_45</name>
    <name evidence="2" type="ORF">UFOVP885_24</name>
</gene>
<reference evidence="5" key="1">
    <citation type="submission" date="2020-05" db="EMBL/GenBank/DDBJ databases">
        <authorList>
            <person name="Chiriac C."/>
            <person name="Salcher M."/>
            <person name="Ghai R."/>
            <person name="Kavagutti S V."/>
        </authorList>
    </citation>
    <scope>NUCLEOTIDE SEQUENCE</scope>
</reference>
<dbReference type="EMBL" id="LR796628">
    <property type="protein sequence ID" value="CAB4156163.1"/>
    <property type="molecule type" value="Genomic_DNA"/>
</dbReference>
<dbReference type="EMBL" id="LR797015">
    <property type="protein sequence ID" value="CAB4181381.1"/>
    <property type="molecule type" value="Genomic_DNA"/>
</dbReference>
<sequence length="84" mass="9616">MNFNDFDSNDPHDIARLINALGTLNRSAFMRVREVTRVVGLSGSGIRTLIAKGDFPRPFKLGTRMVAWKTHEISDWIESRERVK</sequence>
<evidence type="ECO:0000313" key="4">
    <source>
        <dbReference type="EMBL" id="CAB4190079.1"/>
    </source>
</evidence>
<dbReference type="EMBL" id="LR798365">
    <property type="protein sequence ID" value="CAB5226626.1"/>
    <property type="molecule type" value="Genomic_DNA"/>
</dbReference>
<evidence type="ECO:0000313" key="2">
    <source>
        <dbReference type="EMBL" id="CAB4169364.1"/>
    </source>
</evidence>
<evidence type="ECO:0000313" key="6">
    <source>
        <dbReference type="EMBL" id="CAB4210932.1"/>
    </source>
</evidence>
<dbReference type="EMBL" id="LR796846">
    <property type="protein sequence ID" value="CAB4169364.1"/>
    <property type="molecule type" value="Genomic_DNA"/>
</dbReference>
<dbReference type="EMBL" id="LR797365">
    <property type="protein sequence ID" value="CAB4210932.1"/>
    <property type="molecule type" value="Genomic_DNA"/>
</dbReference>
<protein>
    <submittedName>
        <fullName evidence="5">AlpA Predicted transcriptional regulator</fullName>
    </submittedName>
</protein>
<dbReference type="Pfam" id="PF05930">
    <property type="entry name" value="Phage_AlpA"/>
    <property type="match status" value="1"/>
</dbReference>
<accession>A0A6J5RQV5</accession>
<evidence type="ECO:0000313" key="1">
    <source>
        <dbReference type="EMBL" id="CAB4156163.1"/>
    </source>
</evidence>
<dbReference type="Gene3D" id="1.10.238.160">
    <property type="match status" value="1"/>
</dbReference>
<evidence type="ECO:0000313" key="5">
    <source>
        <dbReference type="EMBL" id="CAB4196068.1"/>
    </source>
</evidence>